<evidence type="ECO:0000259" key="5">
    <source>
        <dbReference type="Pfam" id="PF07730"/>
    </source>
</evidence>
<reference evidence="6 7" key="1">
    <citation type="submission" date="2024-09" db="EMBL/GenBank/DDBJ databases">
        <authorList>
            <person name="Sun Q."/>
            <person name="Mori K."/>
        </authorList>
    </citation>
    <scope>NUCLEOTIDE SEQUENCE [LARGE SCALE GENOMIC DNA]</scope>
    <source>
        <strain evidence="6 7">JCM 13503</strain>
    </source>
</reference>
<keyword evidence="7" id="KW-1185">Reference proteome</keyword>
<evidence type="ECO:0000313" key="6">
    <source>
        <dbReference type="EMBL" id="MFB9995471.1"/>
    </source>
</evidence>
<feature type="transmembrane region" description="Helical" evidence="4">
    <location>
        <begin position="94"/>
        <end position="111"/>
    </location>
</feature>
<keyword evidence="4" id="KW-1133">Transmembrane helix</keyword>
<evidence type="ECO:0000256" key="2">
    <source>
        <dbReference type="ARBA" id="ARBA00022777"/>
    </source>
</evidence>
<dbReference type="InterPro" id="IPR050482">
    <property type="entry name" value="Sensor_HK_TwoCompSys"/>
</dbReference>
<keyword evidence="2 6" id="KW-0418">Kinase</keyword>
<name>A0ABV6B978_9DEIO</name>
<keyword evidence="4" id="KW-0812">Transmembrane</keyword>
<protein>
    <submittedName>
        <fullName evidence="6">Sensor histidine kinase</fullName>
    </submittedName>
</protein>
<dbReference type="EMBL" id="JBHLYR010000091">
    <property type="protein sequence ID" value="MFB9995471.1"/>
    <property type="molecule type" value="Genomic_DNA"/>
</dbReference>
<keyword evidence="1" id="KW-0808">Transferase</keyword>
<dbReference type="SUPFAM" id="SSF55874">
    <property type="entry name" value="ATPase domain of HSP90 chaperone/DNA topoisomerase II/histidine kinase"/>
    <property type="match status" value="1"/>
</dbReference>
<evidence type="ECO:0000313" key="7">
    <source>
        <dbReference type="Proteomes" id="UP001589733"/>
    </source>
</evidence>
<feature type="transmembrane region" description="Helical" evidence="4">
    <location>
        <begin position="42"/>
        <end position="60"/>
    </location>
</feature>
<dbReference type="Gene3D" id="1.20.5.1930">
    <property type="match status" value="1"/>
</dbReference>
<dbReference type="GO" id="GO:0016301">
    <property type="term" value="F:kinase activity"/>
    <property type="evidence" value="ECO:0007669"/>
    <property type="project" value="UniProtKB-KW"/>
</dbReference>
<evidence type="ECO:0000256" key="3">
    <source>
        <dbReference type="ARBA" id="ARBA00023012"/>
    </source>
</evidence>
<gene>
    <name evidence="6" type="ORF">ACFFLM_26420</name>
</gene>
<dbReference type="Proteomes" id="UP001589733">
    <property type="component" value="Unassembled WGS sequence"/>
</dbReference>
<dbReference type="CDD" id="cd16917">
    <property type="entry name" value="HATPase_UhpB-NarQ-NarX-like"/>
    <property type="match status" value="1"/>
</dbReference>
<feature type="transmembrane region" description="Helical" evidence="4">
    <location>
        <begin position="118"/>
        <end position="135"/>
    </location>
</feature>
<comment type="caution">
    <text evidence="6">The sequence shown here is derived from an EMBL/GenBank/DDBJ whole genome shotgun (WGS) entry which is preliminary data.</text>
</comment>
<dbReference type="PANTHER" id="PTHR24421">
    <property type="entry name" value="NITRATE/NITRITE SENSOR PROTEIN NARX-RELATED"/>
    <property type="match status" value="1"/>
</dbReference>
<proteinExistence type="predicted"/>
<organism evidence="6 7">
    <name type="scientific">Deinococcus oregonensis</name>
    <dbReference type="NCBI Taxonomy" id="1805970"/>
    <lineage>
        <taxon>Bacteria</taxon>
        <taxon>Thermotogati</taxon>
        <taxon>Deinococcota</taxon>
        <taxon>Deinococci</taxon>
        <taxon>Deinococcales</taxon>
        <taxon>Deinococcaceae</taxon>
        <taxon>Deinococcus</taxon>
    </lineage>
</organism>
<feature type="transmembrane region" description="Helical" evidence="4">
    <location>
        <begin position="72"/>
        <end position="88"/>
    </location>
</feature>
<feature type="domain" description="Signal transduction histidine kinase subgroup 3 dimerisation and phosphoacceptor" evidence="5">
    <location>
        <begin position="191"/>
        <end position="252"/>
    </location>
</feature>
<dbReference type="PANTHER" id="PTHR24421:SF59">
    <property type="entry name" value="OXYGEN SENSOR HISTIDINE KINASE NREB"/>
    <property type="match status" value="1"/>
</dbReference>
<evidence type="ECO:0000256" key="4">
    <source>
        <dbReference type="SAM" id="Phobius"/>
    </source>
</evidence>
<dbReference type="InterPro" id="IPR036890">
    <property type="entry name" value="HATPase_C_sf"/>
</dbReference>
<accession>A0ABV6B978</accession>
<evidence type="ECO:0000256" key="1">
    <source>
        <dbReference type="ARBA" id="ARBA00022679"/>
    </source>
</evidence>
<dbReference type="Gene3D" id="3.30.565.10">
    <property type="entry name" value="Histidine kinase-like ATPase, C-terminal domain"/>
    <property type="match status" value="1"/>
</dbReference>
<dbReference type="RefSeq" id="WP_380017433.1">
    <property type="nucleotide sequence ID" value="NZ_JBHLYR010000091.1"/>
</dbReference>
<keyword evidence="4" id="KW-0472">Membrane</keyword>
<keyword evidence="3" id="KW-0902">Two-component regulatory system</keyword>
<sequence length="383" mass="42072">MKRPGQTRIRVVSLVAWLSLLLVAHTDVINTHHRVEDLAGWQRALWAAAFTVFGMALWQCTHPALSLRTRRHWGLLLSGCACVAILLFPQGGNMVGLMITAAGAVAAVMTLRRTLALIFLQSLCLIGALSGELGWAGGAFLTFNFLMFQMFMAGLVFISNREFLSRQALAESHLQLRFTQALLEETARTAERARISRELHDGLGHHLTILGLDLELAAHVPHAEERLAAVQRARALNRQLMGVVRESIDALRVYDWEDVQRVQAAVCASNPDLHVEVRVPEVGQALPQAVTHACLRLFQESVTNTIKYAQARHFWYHVLVQGQELTVLAWDDGAARLPLTVGRGLDGLGARIRALGGTFQTTLTPGGAVHLRASLPLDMAGHP</sequence>
<dbReference type="Pfam" id="PF07730">
    <property type="entry name" value="HisKA_3"/>
    <property type="match status" value="1"/>
</dbReference>
<dbReference type="InterPro" id="IPR011712">
    <property type="entry name" value="Sig_transdc_His_kin_sub3_dim/P"/>
</dbReference>